<reference evidence="1 2" key="1">
    <citation type="journal article" date="2017" name="Front. Microbiol.">
        <title>New Insights into the Diversity of the Genus Faecalibacterium.</title>
        <authorList>
            <person name="Benevides L."/>
            <person name="Burman S."/>
            <person name="Martin R."/>
            <person name="Robert V."/>
            <person name="Thomas M."/>
            <person name="Miquel S."/>
            <person name="Chain F."/>
            <person name="Sokol H."/>
            <person name="Bermudez-Humaran L.G."/>
            <person name="Morrison M."/>
            <person name="Langella P."/>
            <person name="Azevedo V.A."/>
            <person name="Chatel J.M."/>
            <person name="Soares S."/>
        </authorList>
    </citation>
    <scope>NUCLEOTIDE SEQUENCE [LARGE SCALE GENOMIC DNA]</scope>
    <source>
        <strain evidence="2">CNCM I-4540</strain>
    </source>
</reference>
<gene>
    <name evidence="1" type="ORF">CGS46_12845</name>
</gene>
<evidence type="ECO:0000313" key="2">
    <source>
        <dbReference type="Proteomes" id="UP000220752"/>
    </source>
</evidence>
<sequence length="113" mass="12045">MSKNVFVETDSFRRLLIGAAGGYALQGHREAAEAVMHVVDALDELTTGGKGKSRADEDVDATAAAEVILFYCEKRRKVDCCESCIFNKGNKGPLCPLSGSPMGWDGFGGKENG</sequence>
<evidence type="ECO:0000313" key="1">
    <source>
        <dbReference type="EMBL" id="PDX57405.1"/>
    </source>
</evidence>
<dbReference type="AlphaFoldDB" id="A0A2A6Z7Q4"/>
<comment type="caution">
    <text evidence="1">The sequence shown here is derived from an EMBL/GenBank/DDBJ whole genome shotgun (WGS) entry which is preliminary data.</text>
</comment>
<keyword evidence="2" id="KW-1185">Reference proteome</keyword>
<proteinExistence type="predicted"/>
<dbReference type="EMBL" id="NMTQ01000037">
    <property type="protein sequence ID" value="PDX57405.1"/>
    <property type="molecule type" value="Genomic_DNA"/>
</dbReference>
<organism evidence="1 2">
    <name type="scientific">Faecalibacterium langellae</name>
    <dbReference type="NCBI Taxonomy" id="3435293"/>
    <lineage>
        <taxon>Bacteria</taxon>
        <taxon>Bacillati</taxon>
        <taxon>Bacillota</taxon>
        <taxon>Clostridia</taxon>
        <taxon>Eubacteriales</taxon>
        <taxon>Oscillospiraceae</taxon>
        <taxon>Faecalibacterium</taxon>
    </lineage>
</organism>
<name>A0A2A6Z7Q4_9FIRM</name>
<accession>A0A2A6Z7Q4</accession>
<protein>
    <submittedName>
        <fullName evidence="1">Uncharacterized protein</fullName>
    </submittedName>
</protein>
<dbReference type="Proteomes" id="UP000220752">
    <property type="component" value="Unassembled WGS sequence"/>
</dbReference>